<organism evidence="1 2">
    <name type="scientific">Acetoanaerobium noterae</name>
    <dbReference type="NCBI Taxonomy" id="745369"/>
    <lineage>
        <taxon>Bacteria</taxon>
        <taxon>Bacillati</taxon>
        <taxon>Bacillota</taxon>
        <taxon>Clostridia</taxon>
        <taxon>Peptostreptococcales</taxon>
        <taxon>Filifactoraceae</taxon>
        <taxon>Acetoanaerobium</taxon>
    </lineage>
</organism>
<accession>A0A1T5AL35</accession>
<protein>
    <submittedName>
        <fullName evidence="1">Uncharacterized protein</fullName>
    </submittedName>
</protein>
<evidence type="ECO:0000313" key="2">
    <source>
        <dbReference type="Proteomes" id="UP000243406"/>
    </source>
</evidence>
<gene>
    <name evidence="1" type="ORF">SAMN02745120_1002</name>
</gene>
<dbReference type="AlphaFoldDB" id="A0A1T5AL35"/>
<dbReference type="Proteomes" id="UP000243406">
    <property type="component" value="Unassembled WGS sequence"/>
</dbReference>
<proteinExistence type="predicted"/>
<evidence type="ECO:0000313" key="1">
    <source>
        <dbReference type="EMBL" id="SKB35676.1"/>
    </source>
</evidence>
<dbReference type="EMBL" id="FUYN01000002">
    <property type="protein sequence ID" value="SKB35676.1"/>
    <property type="molecule type" value="Genomic_DNA"/>
</dbReference>
<name>A0A1T5AL35_9FIRM</name>
<sequence length="86" mass="10187">MDKYKSGFTVEVIDGECSVWDMEWLFDKENSAENKLVFMGYDANLYPAPNFSTWKEGKWKQKQIDAALRRARDFEGEVWLDDVRIK</sequence>
<dbReference type="RefSeq" id="WP_079588943.1">
    <property type="nucleotide sequence ID" value="NZ_FUYN01000002.1"/>
</dbReference>
<dbReference type="OrthoDB" id="2328548at2"/>
<reference evidence="2" key="1">
    <citation type="submission" date="2017-02" db="EMBL/GenBank/DDBJ databases">
        <authorList>
            <person name="Varghese N."/>
            <person name="Submissions S."/>
        </authorList>
    </citation>
    <scope>NUCLEOTIDE SEQUENCE [LARGE SCALE GENOMIC DNA]</scope>
    <source>
        <strain evidence="2">ATCC 35199</strain>
    </source>
</reference>
<keyword evidence="2" id="KW-1185">Reference proteome</keyword>